<dbReference type="InterPro" id="IPR036291">
    <property type="entry name" value="NAD(P)-bd_dom_sf"/>
</dbReference>
<dbReference type="OrthoDB" id="7352421at2"/>
<gene>
    <name evidence="2" type="ORF">LS81_007340</name>
</gene>
<dbReference type="RefSeq" id="WP_034344416.1">
    <property type="nucleotide sequence ID" value="NZ_FZNG01000033.1"/>
</dbReference>
<sequence>MKIAILCASGKTGKAITNEVLDRGLNPVCFVRDSSKMSEFEKNVQIIQKDLFLLNSQDLEHFDVIIDAFGEWQDLSLHKKHIEFLSKILQGSRAKVLVVGGAGSLYMDSSHKTRLMDMPDFPKEYLGVAQATAEVLTFLRDEKGFKWVYVSPSAEFVPALPKSNHYKIIGEEFELNANNESKIGYRDYASAMMDIALDSNYENVRVGVIAL</sequence>
<dbReference type="Proteomes" id="UP000029878">
    <property type="component" value="Unassembled WGS sequence"/>
</dbReference>
<dbReference type="InterPro" id="IPR051606">
    <property type="entry name" value="Polyketide_Oxido-like"/>
</dbReference>
<evidence type="ECO:0000313" key="3">
    <source>
        <dbReference type="Proteomes" id="UP000029878"/>
    </source>
</evidence>
<name>A0A4U8S9R1_9HELI</name>
<dbReference type="GO" id="GO:0016646">
    <property type="term" value="F:oxidoreductase activity, acting on the CH-NH group of donors, NAD or NADP as acceptor"/>
    <property type="evidence" value="ECO:0007669"/>
    <property type="project" value="TreeGrafter"/>
</dbReference>
<dbReference type="PANTHER" id="PTHR43355">
    <property type="entry name" value="FLAVIN REDUCTASE (NADPH)"/>
    <property type="match status" value="1"/>
</dbReference>
<organism evidence="2 3">
    <name type="scientific">Helicobacter trogontum</name>
    <dbReference type="NCBI Taxonomy" id="50960"/>
    <lineage>
        <taxon>Bacteria</taxon>
        <taxon>Pseudomonadati</taxon>
        <taxon>Campylobacterota</taxon>
        <taxon>Epsilonproteobacteria</taxon>
        <taxon>Campylobacterales</taxon>
        <taxon>Helicobacteraceae</taxon>
        <taxon>Helicobacter</taxon>
    </lineage>
</organism>
<dbReference type="SUPFAM" id="SSF51735">
    <property type="entry name" value="NAD(P)-binding Rossmann-fold domains"/>
    <property type="match status" value="1"/>
</dbReference>
<proteinExistence type="predicted"/>
<dbReference type="InterPro" id="IPR016040">
    <property type="entry name" value="NAD(P)-bd_dom"/>
</dbReference>
<dbReference type="AlphaFoldDB" id="A0A4U8S9R1"/>
<dbReference type="EMBL" id="JRPL02000018">
    <property type="protein sequence ID" value="TLD82557.1"/>
    <property type="molecule type" value="Genomic_DNA"/>
</dbReference>
<dbReference type="PANTHER" id="PTHR43355:SF2">
    <property type="entry name" value="FLAVIN REDUCTASE (NADPH)"/>
    <property type="match status" value="1"/>
</dbReference>
<evidence type="ECO:0000313" key="2">
    <source>
        <dbReference type="EMBL" id="TLD82557.1"/>
    </source>
</evidence>
<dbReference type="Gene3D" id="3.40.50.720">
    <property type="entry name" value="NAD(P)-binding Rossmann-like Domain"/>
    <property type="match status" value="1"/>
</dbReference>
<reference evidence="2 3" key="1">
    <citation type="journal article" date="2014" name="Genome Announc.">
        <title>Draft genome sequences of eight enterohepatic helicobacter species isolated from both laboratory and wild rodents.</title>
        <authorList>
            <person name="Sheh A."/>
            <person name="Shen Z."/>
            <person name="Fox J.G."/>
        </authorList>
    </citation>
    <scope>NUCLEOTIDE SEQUENCE [LARGE SCALE GENOMIC DNA]</scope>
    <source>
        <strain evidence="2 3">ATCC 700114</strain>
    </source>
</reference>
<comment type="caution">
    <text evidence="2">The sequence shown here is derived from an EMBL/GenBank/DDBJ whole genome shotgun (WGS) entry which is preliminary data.</text>
</comment>
<accession>A0A4U8S9R1</accession>
<protein>
    <submittedName>
        <fullName evidence="2">NAD(P)-dependent oxidoreductase</fullName>
    </submittedName>
</protein>
<feature type="domain" description="NAD(P)-binding" evidence="1">
    <location>
        <begin position="8"/>
        <end position="154"/>
    </location>
</feature>
<dbReference type="Pfam" id="PF13460">
    <property type="entry name" value="NAD_binding_10"/>
    <property type="match status" value="1"/>
</dbReference>
<evidence type="ECO:0000259" key="1">
    <source>
        <dbReference type="Pfam" id="PF13460"/>
    </source>
</evidence>